<dbReference type="RefSeq" id="WP_189474583.1">
    <property type="nucleotide sequence ID" value="NZ_BMYM01000001.1"/>
</dbReference>
<dbReference type="NCBIfam" id="TIGR00426">
    <property type="entry name" value="competence protein ComEA helix-hairpin-helix repeat region"/>
    <property type="match status" value="1"/>
</dbReference>
<dbReference type="Gene3D" id="1.10.150.320">
    <property type="entry name" value="Photosystem II 12 kDa extrinsic protein"/>
    <property type="match status" value="1"/>
</dbReference>
<dbReference type="PANTHER" id="PTHR21180:SF32">
    <property type="entry name" value="ENDONUCLEASE_EXONUCLEASE_PHOSPHATASE FAMILY DOMAIN-CONTAINING PROTEIN 1"/>
    <property type="match status" value="1"/>
</dbReference>
<dbReference type="Pfam" id="PF12836">
    <property type="entry name" value="HHH_3"/>
    <property type="match status" value="1"/>
</dbReference>
<gene>
    <name evidence="1" type="ORF">GCM10007053_03560</name>
</gene>
<dbReference type="InterPro" id="IPR010994">
    <property type="entry name" value="RuvA_2-like"/>
</dbReference>
<dbReference type="InterPro" id="IPR004509">
    <property type="entry name" value="Competence_ComEA_HhH"/>
</dbReference>
<dbReference type="SUPFAM" id="SSF47781">
    <property type="entry name" value="RuvA domain 2-like"/>
    <property type="match status" value="1"/>
</dbReference>
<keyword evidence="2" id="KW-1185">Reference proteome</keyword>
<dbReference type="GO" id="GO:0015628">
    <property type="term" value="P:protein secretion by the type II secretion system"/>
    <property type="evidence" value="ECO:0007669"/>
    <property type="project" value="TreeGrafter"/>
</dbReference>
<sequence length="124" mass="12725">MTLFSTHTSRLSSALQRGSLAAHVRKAAMLTALLAGYGAGFSPALQAQSAVAQTAIAVQASVNINTADAASMASALSGIGLSRAEAIVRYRESFGAFTSVDELAEVKGIGQSTVDKNRALIVLE</sequence>
<dbReference type="GO" id="GO:0015627">
    <property type="term" value="C:type II protein secretion system complex"/>
    <property type="evidence" value="ECO:0007669"/>
    <property type="project" value="TreeGrafter"/>
</dbReference>
<evidence type="ECO:0000313" key="2">
    <source>
        <dbReference type="Proteomes" id="UP000644693"/>
    </source>
</evidence>
<organism evidence="1 2">
    <name type="scientific">Parahalioglobus pacificus</name>
    <dbReference type="NCBI Taxonomy" id="930806"/>
    <lineage>
        <taxon>Bacteria</taxon>
        <taxon>Pseudomonadati</taxon>
        <taxon>Pseudomonadota</taxon>
        <taxon>Gammaproteobacteria</taxon>
        <taxon>Cellvibrionales</taxon>
        <taxon>Halieaceae</taxon>
        <taxon>Parahalioglobus</taxon>
    </lineage>
</organism>
<accession>A0A918XE17</accession>
<reference evidence="1" key="1">
    <citation type="journal article" date="2014" name="Int. J. Syst. Evol. Microbiol.">
        <title>Complete genome sequence of Corynebacterium casei LMG S-19264T (=DSM 44701T), isolated from a smear-ripened cheese.</title>
        <authorList>
            <consortium name="US DOE Joint Genome Institute (JGI-PGF)"/>
            <person name="Walter F."/>
            <person name="Albersmeier A."/>
            <person name="Kalinowski J."/>
            <person name="Ruckert C."/>
        </authorList>
    </citation>
    <scope>NUCLEOTIDE SEQUENCE</scope>
    <source>
        <strain evidence="1">KCTC 23430</strain>
    </source>
</reference>
<evidence type="ECO:0000313" key="1">
    <source>
        <dbReference type="EMBL" id="GHD26534.1"/>
    </source>
</evidence>
<comment type="caution">
    <text evidence="1">The sequence shown here is derived from an EMBL/GenBank/DDBJ whole genome shotgun (WGS) entry which is preliminary data.</text>
</comment>
<dbReference type="PANTHER" id="PTHR21180">
    <property type="entry name" value="ENDONUCLEASE/EXONUCLEASE/PHOSPHATASE FAMILY DOMAIN-CONTAINING PROTEIN 1"/>
    <property type="match status" value="1"/>
</dbReference>
<dbReference type="InterPro" id="IPR051675">
    <property type="entry name" value="Endo/Exo/Phosphatase_dom_1"/>
</dbReference>
<reference evidence="1" key="2">
    <citation type="submission" date="2020-09" db="EMBL/GenBank/DDBJ databases">
        <authorList>
            <person name="Sun Q."/>
            <person name="Kim S."/>
        </authorList>
    </citation>
    <scope>NUCLEOTIDE SEQUENCE</scope>
    <source>
        <strain evidence="1">KCTC 23430</strain>
    </source>
</reference>
<dbReference type="Proteomes" id="UP000644693">
    <property type="component" value="Unassembled WGS sequence"/>
</dbReference>
<proteinExistence type="predicted"/>
<dbReference type="AlphaFoldDB" id="A0A918XE17"/>
<dbReference type="EMBL" id="BMYM01000001">
    <property type="protein sequence ID" value="GHD26534.1"/>
    <property type="molecule type" value="Genomic_DNA"/>
</dbReference>
<name>A0A918XE17_9GAMM</name>
<protein>
    <submittedName>
        <fullName evidence="1">Competence protein ComEA</fullName>
    </submittedName>
</protein>